<evidence type="ECO:0000313" key="3">
    <source>
        <dbReference type="RefSeq" id="XP_047739434.1"/>
    </source>
</evidence>
<name>A0A979FTP1_HYAAZ</name>
<organism evidence="2 3">
    <name type="scientific">Hyalella azteca</name>
    <name type="common">Amphipod</name>
    <dbReference type="NCBI Taxonomy" id="294128"/>
    <lineage>
        <taxon>Eukaryota</taxon>
        <taxon>Metazoa</taxon>
        <taxon>Ecdysozoa</taxon>
        <taxon>Arthropoda</taxon>
        <taxon>Crustacea</taxon>
        <taxon>Multicrustacea</taxon>
        <taxon>Malacostraca</taxon>
        <taxon>Eumalacostraca</taxon>
        <taxon>Peracarida</taxon>
        <taxon>Amphipoda</taxon>
        <taxon>Senticaudata</taxon>
        <taxon>Talitrida</taxon>
        <taxon>Talitroidea</taxon>
        <taxon>Hyalellidae</taxon>
        <taxon>Hyalella</taxon>
    </lineage>
</organism>
<feature type="compositionally biased region" description="Basic and acidic residues" evidence="1">
    <location>
        <begin position="228"/>
        <end position="247"/>
    </location>
</feature>
<feature type="region of interest" description="Disordered" evidence="1">
    <location>
        <begin position="32"/>
        <end position="54"/>
    </location>
</feature>
<dbReference type="GeneID" id="125178814"/>
<sequence>GATHVWWRRLDRTAKDWILVVIRRPERRQRLLPLPSRDDGDDVLQASQDDGGDVLPESLPPHAIYHRLDLLPPERALVCRQFSQMATFDAPTLYVSPRALTVSGRAALLSAQALRKSEERRIARIMRYLVALDGGINALLDANASHEALLEHNARLSFYSDAYPLEEEEETYAETAETLSSFDFVKTVEFDNEGFGGAKKKLQNKFESDNRGLDTWLKLEEHAESYAEFPDDKVGQMDADKEGEAGVEKPGGFSVSGKTSRKKSESENPGLNPWLKNELAALYSVAEEWQHDSDQDNETQPFIIRRLGVLSSGGLVEYPGFLSSPALQSRRFDWWLGRALTPPLTSRLLLPPRLDDAGAGYIVTVAAAVVHGESEAVLAADLTLGYWQRLLLELHPLCDTTGPLNLLSLLIHILITLHN</sequence>
<evidence type="ECO:0000313" key="2">
    <source>
        <dbReference type="Proteomes" id="UP000694843"/>
    </source>
</evidence>
<dbReference type="RefSeq" id="XP_047739434.1">
    <property type="nucleotide sequence ID" value="XM_047883478.1"/>
</dbReference>
<feature type="non-terminal residue" evidence="3">
    <location>
        <position position="1"/>
    </location>
</feature>
<dbReference type="AlphaFoldDB" id="A0A979FTP1"/>
<dbReference type="OrthoDB" id="2150145at2759"/>
<evidence type="ECO:0000256" key="1">
    <source>
        <dbReference type="SAM" id="MobiDB-lite"/>
    </source>
</evidence>
<dbReference type="Proteomes" id="UP000694843">
    <property type="component" value="Unplaced"/>
</dbReference>
<proteinExistence type="predicted"/>
<feature type="region of interest" description="Disordered" evidence="1">
    <location>
        <begin position="228"/>
        <end position="271"/>
    </location>
</feature>
<keyword evidence="2" id="KW-1185">Reference proteome</keyword>
<dbReference type="KEGG" id="hazt:125178814"/>
<reference evidence="3" key="1">
    <citation type="submission" date="2025-08" db="UniProtKB">
        <authorList>
            <consortium name="RefSeq"/>
        </authorList>
    </citation>
    <scope>IDENTIFICATION</scope>
    <source>
        <tissue evidence="3">Whole organism</tissue>
    </source>
</reference>
<accession>A0A979FTP1</accession>
<gene>
    <name evidence="3" type="primary">LOC125178814</name>
</gene>
<protein>
    <submittedName>
        <fullName evidence="3">Uncharacterized protein LOC125178814</fullName>
    </submittedName>
</protein>